<dbReference type="InterPro" id="IPR013149">
    <property type="entry name" value="ADH-like_C"/>
</dbReference>
<gene>
    <name evidence="2" type="ORF">FHR87_001537</name>
</gene>
<dbReference type="InterPro" id="IPR020843">
    <property type="entry name" value="ER"/>
</dbReference>
<dbReference type="InterPro" id="IPR036291">
    <property type="entry name" value="NAD(P)-bd_dom_sf"/>
</dbReference>
<evidence type="ECO:0000313" key="2">
    <source>
        <dbReference type="EMBL" id="MBB3103142.1"/>
    </source>
</evidence>
<dbReference type="AlphaFoldDB" id="A0A839T174"/>
<evidence type="ECO:0000313" key="3">
    <source>
        <dbReference type="Proteomes" id="UP000549250"/>
    </source>
</evidence>
<name>A0A839T174_AZOMA</name>
<dbReference type="PANTHER" id="PTHR43677:SF4">
    <property type="entry name" value="QUINONE OXIDOREDUCTASE-LIKE PROTEIN 2"/>
    <property type="match status" value="1"/>
</dbReference>
<organism evidence="2 3">
    <name type="scientific">Azomonas macrocytogenes</name>
    <name type="common">Azotobacter macrocytogenes</name>
    <dbReference type="NCBI Taxonomy" id="69962"/>
    <lineage>
        <taxon>Bacteria</taxon>
        <taxon>Pseudomonadati</taxon>
        <taxon>Pseudomonadota</taxon>
        <taxon>Gammaproteobacteria</taxon>
        <taxon>Pseudomonadales</taxon>
        <taxon>Pseudomonadaceae</taxon>
        <taxon>Azomonas</taxon>
    </lineage>
</organism>
<dbReference type="CDD" id="cd08268">
    <property type="entry name" value="MDR2"/>
    <property type="match status" value="1"/>
</dbReference>
<dbReference type="Gene3D" id="3.90.180.10">
    <property type="entry name" value="Medium-chain alcohol dehydrogenases, catalytic domain"/>
    <property type="match status" value="1"/>
</dbReference>
<feature type="domain" description="Enoyl reductase (ER)" evidence="1">
    <location>
        <begin position="11"/>
        <end position="335"/>
    </location>
</feature>
<dbReference type="Pfam" id="PF00107">
    <property type="entry name" value="ADH_zinc_N"/>
    <property type="match status" value="1"/>
</dbReference>
<dbReference type="InterPro" id="IPR051397">
    <property type="entry name" value="Zn-ADH-like_protein"/>
</dbReference>
<dbReference type="EMBL" id="JACHXI010000005">
    <property type="protein sequence ID" value="MBB3103142.1"/>
    <property type="molecule type" value="Genomic_DNA"/>
</dbReference>
<protein>
    <submittedName>
        <fullName evidence="2">NADPH:quinone reductase-like Zn-dependent oxidoreductase</fullName>
    </submittedName>
</protein>
<dbReference type="Gene3D" id="3.40.50.720">
    <property type="entry name" value="NAD(P)-binding Rossmann-like Domain"/>
    <property type="match status" value="1"/>
</dbReference>
<dbReference type="Pfam" id="PF08240">
    <property type="entry name" value="ADH_N"/>
    <property type="match status" value="1"/>
</dbReference>
<sequence length="341" mass="36698">MSRMIRFHTFGAADVLCLEQSPTPAPGAGEVLVRTRALGMGWQDTLWRQNLAAEPVRLPAGLGCELAGVVDAVGPEVEDLAPGMPVASFPAFSPNRYPAWGDLVVMPRAGLTRYPEILSPQQAAVHYTPYLSAYFGLIVRAGLRSGQSVLITEAGHCFAPQAVQLAKALGAEVIGSTSKPGSRDFIRAMGADRVILTSEQDLVLEVERHTGGKGVDVILDQCAGPQMKLLGDLAAVRGKLVLCGLHGGNDASFPASAAFRKHLQFFRHCILDFTGHPDLGIEPDRKAVECALWHINELTAQGLLAAPIDRVFPFEEFVEANRYLELCPSRGRVVLELEAQG</sequence>
<dbReference type="InterPro" id="IPR013154">
    <property type="entry name" value="ADH-like_N"/>
</dbReference>
<reference evidence="2 3" key="1">
    <citation type="submission" date="2020-08" db="EMBL/GenBank/DDBJ databases">
        <title>Genomic Encyclopedia of Type Strains, Phase III (KMG-III): the genomes of soil and plant-associated and newly described type strains.</title>
        <authorList>
            <person name="Whitman W."/>
        </authorList>
    </citation>
    <scope>NUCLEOTIDE SEQUENCE [LARGE SCALE GENOMIC DNA]</scope>
    <source>
        <strain evidence="2 3">CECT 4462</strain>
    </source>
</reference>
<dbReference type="RefSeq" id="WP_183166093.1">
    <property type="nucleotide sequence ID" value="NZ_JACHXI010000005.1"/>
</dbReference>
<dbReference type="GO" id="GO:0016491">
    <property type="term" value="F:oxidoreductase activity"/>
    <property type="evidence" value="ECO:0007669"/>
    <property type="project" value="InterPro"/>
</dbReference>
<dbReference type="SUPFAM" id="SSF50129">
    <property type="entry name" value="GroES-like"/>
    <property type="match status" value="1"/>
</dbReference>
<dbReference type="SMART" id="SM00829">
    <property type="entry name" value="PKS_ER"/>
    <property type="match status" value="1"/>
</dbReference>
<keyword evidence="3" id="KW-1185">Reference proteome</keyword>
<dbReference type="Proteomes" id="UP000549250">
    <property type="component" value="Unassembled WGS sequence"/>
</dbReference>
<dbReference type="InterPro" id="IPR011032">
    <property type="entry name" value="GroES-like_sf"/>
</dbReference>
<dbReference type="PANTHER" id="PTHR43677">
    <property type="entry name" value="SHORT-CHAIN DEHYDROGENASE/REDUCTASE"/>
    <property type="match status" value="1"/>
</dbReference>
<proteinExistence type="predicted"/>
<evidence type="ECO:0000259" key="1">
    <source>
        <dbReference type="SMART" id="SM00829"/>
    </source>
</evidence>
<comment type="caution">
    <text evidence="2">The sequence shown here is derived from an EMBL/GenBank/DDBJ whole genome shotgun (WGS) entry which is preliminary data.</text>
</comment>
<accession>A0A839T174</accession>
<dbReference type="SUPFAM" id="SSF51735">
    <property type="entry name" value="NAD(P)-binding Rossmann-fold domains"/>
    <property type="match status" value="1"/>
</dbReference>